<evidence type="ECO:0008006" key="3">
    <source>
        <dbReference type="Google" id="ProtNLM"/>
    </source>
</evidence>
<dbReference type="Proteomes" id="UP001163046">
    <property type="component" value="Unassembled WGS sequence"/>
</dbReference>
<evidence type="ECO:0000313" key="1">
    <source>
        <dbReference type="EMBL" id="KAJ7391088.1"/>
    </source>
</evidence>
<accession>A0A9X0A1E5</accession>
<comment type="caution">
    <text evidence="1">The sequence shown here is derived from an EMBL/GenBank/DDBJ whole genome shotgun (WGS) entry which is preliminary data.</text>
</comment>
<protein>
    <recommendedName>
        <fullName evidence="3">3-keto-disaccharide hydrolase domain-containing protein</fullName>
    </recommendedName>
</protein>
<sequence length="193" mass="21325">MTKLFLGSNTRPNSFSAVLRIVGCVSVTKSEATNSYEVNAVHDNPPVFCGVLPEKELNAGEPYTMTVELMNVIGSGRVNYGHPAVMYNVIDQNNFDFVFFRLHNRNCYQLGYVLNGNVFTTVTASCPNGNPSGGVWFTLRVEVSSDGSVNIYLNNDLMTSPTAHFNAKGRGGVLVLNGYENIIQFRKIHLNRH</sequence>
<gene>
    <name evidence="1" type="ORF">OS493_020111</name>
</gene>
<evidence type="ECO:0000313" key="2">
    <source>
        <dbReference type="Proteomes" id="UP001163046"/>
    </source>
</evidence>
<organism evidence="1 2">
    <name type="scientific">Desmophyllum pertusum</name>
    <dbReference type="NCBI Taxonomy" id="174260"/>
    <lineage>
        <taxon>Eukaryota</taxon>
        <taxon>Metazoa</taxon>
        <taxon>Cnidaria</taxon>
        <taxon>Anthozoa</taxon>
        <taxon>Hexacorallia</taxon>
        <taxon>Scleractinia</taxon>
        <taxon>Caryophylliina</taxon>
        <taxon>Caryophylliidae</taxon>
        <taxon>Desmophyllum</taxon>
    </lineage>
</organism>
<dbReference type="AlphaFoldDB" id="A0A9X0A1E5"/>
<reference evidence="1" key="1">
    <citation type="submission" date="2023-01" db="EMBL/GenBank/DDBJ databases">
        <title>Genome assembly of the deep-sea coral Lophelia pertusa.</title>
        <authorList>
            <person name="Herrera S."/>
            <person name="Cordes E."/>
        </authorList>
    </citation>
    <scope>NUCLEOTIDE SEQUENCE</scope>
    <source>
        <strain evidence="1">USNM1676648</strain>
        <tissue evidence="1">Polyp</tissue>
    </source>
</reference>
<dbReference type="EMBL" id="MU825408">
    <property type="protein sequence ID" value="KAJ7391088.1"/>
    <property type="molecule type" value="Genomic_DNA"/>
</dbReference>
<proteinExistence type="predicted"/>
<name>A0A9X0A1E5_9CNID</name>
<dbReference type="Gene3D" id="2.60.120.560">
    <property type="entry name" value="Exo-inulinase, domain 1"/>
    <property type="match status" value="1"/>
</dbReference>
<keyword evidence="2" id="KW-1185">Reference proteome</keyword>
<dbReference type="OrthoDB" id="5982716at2759"/>